<sequence>MIQGDRISAMKLKRGDWMIIILVIVAGLAFMIPRYWPSDQTNGKSHNNKTYAKISVDGKEFKTVELTQEEQIIEVKSDHGLNIIKVHDYGVEMTDADCPDEVCLTFGFVTKPGQNIVCLPHRVLVEVIGDGGIQGDDEIDAST</sequence>
<keyword evidence="1" id="KW-1133">Transmembrane helix</keyword>
<evidence type="ECO:0000313" key="2">
    <source>
        <dbReference type="EMBL" id="AHD04342.1"/>
    </source>
</evidence>
<gene>
    <name evidence="2" type="ORF">ERIC2_c04960</name>
</gene>
<proteinExistence type="predicted"/>
<dbReference type="InterPro" id="IPR038690">
    <property type="entry name" value="NusG_2_sf"/>
</dbReference>
<dbReference type="eggNOG" id="COG5341">
    <property type="taxonomic scope" value="Bacteria"/>
</dbReference>
<dbReference type="PATRIC" id="fig|697284.3.peg.472"/>
<reference evidence="2 3" key="1">
    <citation type="journal article" date="2014" name="PLoS ONE">
        <title>How to Kill the Honey Bee Larva: Genomic Potential and Virulence Mechanisms of Paenibacillus larvae.</title>
        <authorList>
            <person name="Djukic M."/>
            <person name="Brzuszkiewicz E."/>
            <person name="Funfhaus A."/>
            <person name="Voss J."/>
            <person name="Gollnow K."/>
            <person name="Poppinga L."/>
            <person name="Liesegang H."/>
            <person name="Garcia-Gonzalez E."/>
            <person name="Genersch E."/>
            <person name="Daniel R."/>
        </authorList>
    </citation>
    <scope>NUCLEOTIDE SEQUENCE [LARGE SCALE GENOMIC DNA]</scope>
    <source>
        <strain evidence="2 3">DSM 25430</strain>
    </source>
</reference>
<name>V9W5F2_9BACL</name>
<keyword evidence="1" id="KW-0472">Membrane</keyword>
<dbReference type="AlphaFoldDB" id="V9W5F2"/>
<dbReference type="CDD" id="cd09911">
    <property type="entry name" value="Lin0431_like"/>
    <property type="match status" value="1"/>
</dbReference>
<dbReference type="Proteomes" id="UP000029431">
    <property type="component" value="Chromosome"/>
</dbReference>
<dbReference type="HOGENOM" id="CLU_130936_2_1_9"/>
<protein>
    <submittedName>
        <fullName evidence="2">Putative membrane protein</fullName>
    </submittedName>
</protein>
<feature type="transmembrane region" description="Helical" evidence="1">
    <location>
        <begin position="17"/>
        <end position="36"/>
    </location>
</feature>
<evidence type="ECO:0000313" key="3">
    <source>
        <dbReference type="Proteomes" id="UP000029431"/>
    </source>
</evidence>
<dbReference type="Pfam" id="PF07009">
    <property type="entry name" value="NusG_II"/>
    <property type="match status" value="1"/>
</dbReference>
<evidence type="ECO:0000256" key="1">
    <source>
        <dbReference type="SAM" id="Phobius"/>
    </source>
</evidence>
<accession>V9W5F2</accession>
<organism evidence="2 3">
    <name type="scientific">Paenibacillus larvae subsp. larvae DSM 25430</name>
    <dbReference type="NCBI Taxonomy" id="697284"/>
    <lineage>
        <taxon>Bacteria</taxon>
        <taxon>Bacillati</taxon>
        <taxon>Bacillota</taxon>
        <taxon>Bacilli</taxon>
        <taxon>Bacillales</taxon>
        <taxon>Paenibacillaceae</taxon>
        <taxon>Paenibacillus</taxon>
    </lineage>
</organism>
<dbReference type="Gene3D" id="2.60.320.10">
    <property type="entry name" value="N-utilization substance G protein NusG, insert domain"/>
    <property type="match status" value="1"/>
</dbReference>
<keyword evidence="1" id="KW-0812">Transmembrane</keyword>
<dbReference type="EMBL" id="CP003355">
    <property type="protein sequence ID" value="AHD04342.1"/>
    <property type="molecule type" value="Genomic_DNA"/>
</dbReference>
<dbReference type="KEGG" id="plv:ERIC2_c04960"/>
<keyword evidence="3" id="KW-1185">Reference proteome</keyword>